<dbReference type="EC" id="6.1.1.5" evidence="1"/>
<dbReference type="VEuPathDB" id="FungiDB:PNEJI1_003143"/>
<dbReference type="InterPro" id="IPR013155">
    <property type="entry name" value="M/V/L/I-tRNA-synth_anticd-bd"/>
</dbReference>
<dbReference type="GO" id="GO:0004822">
    <property type="term" value="F:isoleucine-tRNA ligase activity"/>
    <property type="evidence" value="ECO:0007669"/>
    <property type="project" value="UniProtKB-EC"/>
</dbReference>
<dbReference type="PRINTS" id="PR00984">
    <property type="entry name" value="TRNASYNTHILE"/>
</dbReference>
<dbReference type="InParanoid" id="L0PBQ6"/>
<dbReference type="Gene3D" id="3.40.50.620">
    <property type="entry name" value="HUPs"/>
    <property type="match status" value="2"/>
</dbReference>
<dbReference type="InterPro" id="IPR009008">
    <property type="entry name" value="Val/Leu/Ile-tRNA-synth_edit"/>
</dbReference>
<feature type="non-terminal residue" evidence="11">
    <location>
        <position position="747"/>
    </location>
</feature>
<evidence type="ECO:0000256" key="5">
    <source>
        <dbReference type="ARBA" id="ARBA00022917"/>
    </source>
</evidence>
<evidence type="ECO:0000256" key="1">
    <source>
        <dbReference type="ARBA" id="ARBA00013165"/>
    </source>
</evidence>
<evidence type="ECO:0000259" key="9">
    <source>
        <dbReference type="Pfam" id="PF00133"/>
    </source>
</evidence>
<evidence type="ECO:0000256" key="2">
    <source>
        <dbReference type="ARBA" id="ARBA00022598"/>
    </source>
</evidence>
<dbReference type="SUPFAM" id="SSF50677">
    <property type="entry name" value="ValRS/IleRS/LeuRS editing domain"/>
    <property type="match status" value="1"/>
</dbReference>
<dbReference type="PANTHER" id="PTHR42780">
    <property type="entry name" value="SOLEUCYL-TRNA SYNTHETASE"/>
    <property type="match status" value="1"/>
</dbReference>
<evidence type="ECO:0000313" key="12">
    <source>
        <dbReference type="Proteomes" id="UP000010422"/>
    </source>
</evidence>
<proteinExistence type="predicted"/>
<dbReference type="FunCoup" id="L0PBQ6">
    <property type="interactions" value="495"/>
</dbReference>
<dbReference type="EMBL" id="CAKM01000217">
    <property type="protein sequence ID" value="CCJ29826.1"/>
    <property type="molecule type" value="Genomic_DNA"/>
</dbReference>
<feature type="domain" description="Aminoacyl-tRNA synthetase class Ia" evidence="9">
    <location>
        <begin position="2"/>
        <end position="518"/>
    </location>
</feature>
<evidence type="ECO:0000313" key="11">
    <source>
        <dbReference type="EMBL" id="CCJ29826.1"/>
    </source>
</evidence>
<dbReference type="InterPro" id="IPR009080">
    <property type="entry name" value="tRNAsynth_Ia_anticodon-bd"/>
</dbReference>
<evidence type="ECO:0000256" key="7">
    <source>
        <dbReference type="ARBA" id="ARBA00032665"/>
    </source>
</evidence>
<dbReference type="InterPro" id="IPR014729">
    <property type="entry name" value="Rossmann-like_a/b/a_fold"/>
</dbReference>
<name>L0PBQ6_PNEJI</name>
<keyword evidence="6" id="KW-0030">Aminoacyl-tRNA synthetase</keyword>
<evidence type="ECO:0000256" key="3">
    <source>
        <dbReference type="ARBA" id="ARBA00022741"/>
    </source>
</evidence>
<dbReference type="PANTHER" id="PTHR42780:SF1">
    <property type="entry name" value="ISOLEUCINE--TRNA LIGASE, CYTOPLASMIC"/>
    <property type="match status" value="1"/>
</dbReference>
<accession>L0PBQ6</accession>
<evidence type="ECO:0000256" key="8">
    <source>
        <dbReference type="ARBA" id="ARBA00048359"/>
    </source>
</evidence>
<evidence type="ECO:0000256" key="4">
    <source>
        <dbReference type="ARBA" id="ARBA00022840"/>
    </source>
</evidence>
<dbReference type="FunFam" id="3.40.50.620:FF:000133">
    <property type="entry name" value="Isoleucyl-tRNA synthetase, cytoplasmic"/>
    <property type="match status" value="1"/>
</dbReference>
<dbReference type="SUPFAM" id="SSF47323">
    <property type="entry name" value="Anticodon-binding domain of a subclass of class I aminoacyl-tRNA synthetases"/>
    <property type="match status" value="1"/>
</dbReference>
<dbReference type="AlphaFoldDB" id="L0PBQ6"/>
<dbReference type="SUPFAM" id="SSF52374">
    <property type="entry name" value="Nucleotidylyl transferase"/>
    <property type="match status" value="1"/>
</dbReference>
<comment type="catalytic activity">
    <reaction evidence="8">
        <text>tRNA(Ile) + L-isoleucine + ATP = L-isoleucyl-tRNA(Ile) + AMP + diphosphate</text>
        <dbReference type="Rhea" id="RHEA:11060"/>
        <dbReference type="Rhea" id="RHEA-COMP:9666"/>
        <dbReference type="Rhea" id="RHEA-COMP:9695"/>
        <dbReference type="ChEBI" id="CHEBI:30616"/>
        <dbReference type="ChEBI" id="CHEBI:33019"/>
        <dbReference type="ChEBI" id="CHEBI:58045"/>
        <dbReference type="ChEBI" id="CHEBI:78442"/>
        <dbReference type="ChEBI" id="CHEBI:78528"/>
        <dbReference type="ChEBI" id="CHEBI:456215"/>
        <dbReference type="EC" id="6.1.1.5"/>
    </reaction>
</comment>
<dbReference type="InterPro" id="IPR002300">
    <property type="entry name" value="aa-tRNA-synth_Ia"/>
</dbReference>
<gene>
    <name evidence="11" type="ORF">PNEJI1_003143</name>
</gene>
<keyword evidence="4" id="KW-0067">ATP-binding</keyword>
<comment type="caution">
    <text evidence="11">The sequence shown here is derived from an EMBL/GenBank/DDBJ whole genome shotgun (WGS) entry which is preliminary data.</text>
</comment>
<protein>
    <recommendedName>
        <fullName evidence="1">isoleucine--tRNA ligase</fullName>
        <ecNumber evidence="1">6.1.1.5</ecNumber>
    </recommendedName>
    <alternativeName>
        <fullName evidence="7">Isoleucyl-tRNA synthetase</fullName>
    </alternativeName>
</protein>
<evidence type="ECO:0000256" key="6">
    <source>
        <dbReference type="ARBA" id="ARBA00023146"/>
    </source>
</evidence>
<dbReference type="GO" id="GO:0002161">
    <property type="term" value="F:aminoacyl-tRNA deacylase activity"/>
    <property type="evidence" value="ECO:0007669"/>
    <property type="project" value="InterPro"/>
</dbReference>
<dbReference type="InterPro" id="IPR023586">
    <property type="entry name" value="Ile-tRNA-ligase_type2"/>
</dbReference>
<evidence type="ECO:0000259" key="10">
    <source>
        <dbReference type="Pfam" id="PF08264"/>
    </source>
</evidence>
<dbReference type="Pfam" id="PF00133">
    <property type="entry name" value="tRNA-synt_1"/>
    <property type="match status" value="1"/>
</dbReference>
<dbReference type="STRING" id="1209962.L0PBQ6"/>
<dbReference type="Gene3D" id="1.10.730.10">
    <property type="entry name" value="Isoleucyl-tRNA Synthetase, Domain 1"/>
    <property type="match status" value="1"/>
</dbReference>
<organism evidence="12">
    <name type="scientific">Pneumocystis jirovecii</name>
    <name type="common">Human pneumocystis pneumonia agent</name>
    <dbReference type="NCBI Taxonomy" id="42068"/>
    <lineage>
        <taxon>Eukaryota</taxon>
        <taxon>Fungi</taxon>
        <taxon>Dikarya</taxon>
        <taxon>Ascomycota</taxon>
        <taxon>Taphrinomycotina</taxon>
        <taxon>Pneumocystomycetes</taxon>
        <taxon>Pneumocystaceae</taxon>
        <taxon>Pneumocystis</taxon>
    </lineage>
</organism>
<dbReference type="Pfam" id="PF19302">
    <property type="entry name" value="DUF5915"/>
    <property type="match status" value="1"/>
</dbReference>
<dbReference type="Pfam" id="PF08264">
    <property type="entry name" value="Anticodon_1"/>
    <property type="match status" value="1"/>
</dbReference>
<keyword evidence="3" id="KW-0547">Nucleotide-binding</keyword>
<sequence length="747" mass="87006">STIKDTVTRYAHNTGHYVERRFGWDCHGLPVEHEIDKKLGINGKDDVIAMGIEKYNNECRSIVMRYSYEWRKRIERLGRWIEFDNDYKTLDTQFMQSVWYIFKMLYEKNRIYRSFRVMPYSTACTTPLSNFEAQQNYKDVVDPSSKSSYKDPKKAGFVKLQVIKGIDMKNWEYDPPFYLVFMSVSKEKAFKVVTAKYVTSDNGTGIVHQAPAFGEDDYNVAIENGIIDQNIHPPCPLDERGYFTSEITDFAGMYVKDADKAIQKVLKEKERLIVQTQIVHSYPFCWRSDTPLLYRAVPSWFVKVKEYTKEMLDAVEKTTWVPSFVKDKRFTNWIEGARDWNISRNRYWGTPIPLWVSDDFEEIVCVGSIAELEELSGERNLTDIHRDKIDHITIPSRKGKGVLRRIEEVFDCCMPYASVYYPFQNPEKFMERFPADFIAEGLDQTRGWFYTLLVIGVQLFGVAPFKNVIVNGLVLAADGKKMSKRLKNYPELTIILEKYGADALRLYLINSPVVRAEPLKFKEEGVKDVVTKGEYGKDDTLIALNVLFDVLYTLCRTMAPFTPFLTEAIYQNLKKYIRETTDEDTRSIHFISFPDVLEKRLRLDVERKFTRMQKVVDLARNLREKNSIGLKVDPPPLQPSPLIMQVPLRQLIVIHHDPLYLDDIKSVEQYILEELNIKDLVFSSDEEKYGVRYSLVADWPVLGKKLRHDIARVKKLLPSVTSDQVKEFMHNKEITLGNIRLAPEDLQ</sequence>
<keyword evidence="2" id="KW-0436">Ligase</keyword>
<keyword evidence="5" id="KW-0648">Protein biosynthesis</keyword>
<dbReference type="InterPro" id="IPR002301">
    <property type="entry name" value="Ile-tRNA-ligase"/>
</dbReference>
<dbReference type="Proteomes" id="UP000010422">
    <property type="component" value="Unassembled WGS sequence"/>
</dbReference>
<feature type="non-terminal residue" evidence="11">
    <location>
        <position position="1"/>
    </location>
</feature>
<dbReference type="GO" id="GO:0006428">
    <property type="term" value="P:isoleucyl-tRNA aminoacylation"/>
    <property type="evidence" value="ECO:0007669"/>
    <property type="project" value="InterPro"/>
</dbReference>
<dbReference type="GO" id="GO:0005524">
    <property type="term" value="F:ATP binding"/>
    <property type="evidence" value="ECO:0007669"/>
    <property type="project" value="UniProtKB-KW"/>
</dbReference>
<dbReference type="CDD" id="cd00818">
    <property type="entry name" value="IleRS_core"/>
    <property type="match status" value="1"/>
</dbReference>
<feature type="domain" description="Methionyl/Valyl/Leucyl/Isoleucyl-tRNA synthetase anticodon-binding" evidence="10">
    <location>
        <begin position="535"/>
        <end position="631"/>
    </location>
</feature>
<reference evidence="11 12" key="1">
    <citation type="journal article" date="2012" name="MBio">
        <title>De novo assembly of the Pneumocystis jirovecii genome from a single bronchoalveolar lavage fluid specimen from a patient.</title>
        <authorList>
            <person name="Cisse O.H."/>
            <person name="Pagni M."/>
            <person name="Hauser P.M."/>
        </authorList>
    </citation>
    <scope>NUCLEOTIDE SEQUENCE [LARGE SCALE GENOMIC DNA]</scope>
    <source>
        <strain evidence="11 12">SE8</strain>
    </source>
</reference>